<keyword evidence="1" id="KW-0812">Transmembrane</keyword>
<dbReference type="RefSeq" id="WP_176965319.1">
    <property type="nucleotide sequence ID" value="NZ_CP058215.1"/>
</dbReference>
<feature type="transmembrane region" description="Helical" evidence="1">
    <location>
        <begin position="65"/>
        <end position="90"/>
    </location>
</feature>
<proteinExistence type="predicted"/>
<dbReference type="GeneID" id="55821694"/>
<dbReference type="EMBL" id="CP058215">
    <property type="protein sequence ID" value="QLC50263.1"/>
    <property type="molecule type" value="Genomic_DNA"/>
</dbReference>
<keyword evidence="3" id="KW-1185">Reference proteome</keyword>
<sequence length="430" mass="47588">MRIPKLLAGTVKSFPYVLLNRAGGLAGILLQLYLFAWILWAAVFISGNADIIPELAYIRSLSYPGIPASIPPVLAGIVLPYLPVYFFWIYDRTLGARKRRNKELKAYESVRADFSLPPKMELGIGSSVSFQISNPTKSQVENIWIRAVFPECIRCDSPEVSAGSLKPGASKSVSISFVPLCAGKADLGLVDFYFEMKGKEFRKEPFSMGTHEVSCSYLTISADVPENLKFGQPASMQVSLRNDYKMSLIKPAVRFFLSKGIESDSSVFTMDEVTPDSARSLAFDIVPKMDRETSLGYFNVRFHLNGNECYVGPVDLGKRDIGIPDFDVRLNIPDNFHREVPATIGITVDNHSDVPLSKLRFTSCFSSQIECESPEVSIPEVRPNSSSYVSLSVKPKTGGKVDLGNMNISFEINGVEGHREPIYLGTHNII</sequence>
<feature type="transmembrane region" description="Helical" evidence="1">
    <location>
        <begin position="21"/>
        <end position="45"/>
    </location>
</feature>
<gene>
    <name evidence="2" type="ORF">HWN40_08425</name>
</gene>
<dbReference type="AlphaFoldDB" id="A0A7D5I5C8"/>
<organism evidence="2 3">
    <name type="scientific">Methanolobus zinderi</name>
    <dbReference type="NCBI Taxonomy" id="536044"/>
    <lineage>
        <taxon>Archaea</taxon>
        <taxon>Methanobacteriati</taxon>
        <taxon>Methanobacteriota</taxon>
        <taxon>Stenosarchaea group</taxon>
        <taxon>Methanomicrobia</taxon>
        <taxon>Methanosarcinales</taxon>
        <taxon>Methanosarcinaceae</taxon>
        <taxon>Methanolobus</taxon>
    </lineage>
</organism>
<dbReference type="OrthoDB" id="124381at2157"/>
<protein>
    <submittedName>
        <fullName evidence="2">Uncharacterized protein</fullName>
    </submittedName>
</protein>
<keyword evidence="1" id="KW-0472">Membrane</keyword>
<dbReference type="Proteomes" id="UP000509594">
    <property type="component" value="Chromosome"/>
</dbReference>
<evidence type="ECO:0000256" key="1">
    <source>
        <dbReference type="SAM" id="Phobius"/>
    </source>
</evidence>
<accession>A0A7D5I5C8</accession>
<keyword evidence="1" id="KW-1133">Transmembrane helix</keyword>
<reference evidence="2 3" key="1">
    <citation type="submission" date="2020-06" db="EMBL/GenBank/DDBJ databases">
        <title>Methanolobus halotolerans sp. nov., isolated from a saline lake Tus in Siberia.</title>
        <authorList>
            <person name="Shen Y."/>
            <person name="Chen S.-C."/>
            <person name="Lai M.-C."/>
            <person name="Huang H.-H."/>
            <person name="Chiu H.-H."/>
            <person name="Tang S.-L."/>
            <person name="Rogozin D.Y."/>
            <person name="Degermendzhy A.G."/>
        </authorList>
    </citation>
    <scope>NUCLEOTIDE SEQUENCE [LARGE SCALE GENOMIC DNA]</scope>
    <source>
        <strain evidence="2 3">DSM 21339</strain>
    </source>
</reference>
<evidence type="ECO:0000313" key="3">
    <source>
        <dbReference type="Proteomes" id="UP000509594"/>
    </source>
</evidence>
<name>A0A7D5I5C8_9EURY</name>
<dbReference type="KEGG" id="mzi:HWN40_08425"/>
<evidence type="ECO:0000313" key="2">
    <source>
        <dbReference type="EMBL" id="QLC50263.1"/>
    </source>
</evidence>